<comment type="caution">
    <text evidence="2">The sequence shown here is derived from an EMBL/GenBank/DDBJ whole genome shotgun (WGS) entry which is preliminary data.</text>
</comment>
<keyword evidence="1" id="KW-0472">Membrane</keyword>
<organism evidence="2 3">
    <name type="scientific">Reticulomyxa filosa</name>
    <dbReference type="NCBI Taxonomy" id="46433"/>
    <lineage>
        <taxon>Eukaryota</taxon>
        <taxon>Sar</taxon>
        <taxon>Rhizaria</taxon>
        <taxon>Retaria</taxon>
        <taxon>Foraminifera</taxon>
        <taxon>Monothalamids</taxon>
        <taxon>Reticulomyxidae</taxon>
        <taxon>Reticulomyxa</taxon>
    </lineage>
</organism>
<evidence type="ECO:0000256" key="1">
    <source>
        <dbReference type="SAM" id="Phobius"/>
    </source>
</evidence>
<accession>X6MCN2</accession>
<dbReference type="EMBL" id="ASPP01023117">
    <property type="protein sequence ID" value="ETO10800.1"/>
    <property type="molecule type" value="Genomic_DNA"/>
</dbReference>
<evidence type="ECO:0000313" key="3">
    <source>
        <dbReference type="Proteomes" id="UP000023152"/>
    </source>
</evidence>
<evidence type="ECO:0000313" key="2">
    <source>
        <dbReference type="EMBL" id="ETO10800.1"/>
    </source>
</evidence>
<feature type="transmembrane region" description="Helical" evidence="1">
    <location>
        <begin position="80"/>
        <end position="102"/>
    </location>
</feature>
<name>X6MCN2_RETFI</name>
<proteinExistence type="predicted"/>
<reference evidence="2 3" key="1">
    <citation type="journal article" date="2013" name="Curr. Biol.">
        <title>The Genome of the Foraminiferan Reticulomyxa filosa.</title>
        <authorList>
            <person name="Glockner G."/>
            <person name="Hulsmann N."/>
            <person name="Schleicher M."/>
            <person name="Noegel A.A."/>
            <person name="Eichinger L."/>
            <person name="Gallinger C."/>
            <person name="Pawlowski J."/>
            <person name="Sierra R."/>
            <person name="Euteneuer U."/>
            <person name="Pillet L."/>
            <person name="Moustafa A."/>
            <person name="Platzer M."/>
            <person name="Groth M."/>
            <person name="Szafranski K."/>
            <person name="Schliwa M."/>
        </authorList>
    </citation>
    <scope>NUCLEOTIDE SEQUENCE [LARGE SCALE GENOMIC DNA]</scope>
</reference>
<gene>
    <name evidence="2" type="ORF">RFI_26577</name>
</gene>
<keyword evidence="1" id="KW-1133">Transmembrane helix</keyword>
<dbReference type="AlphaFoldDB" id="X6MCN2"/>
<feature type="transmembrane region" description="Helical" evidence="1">
    <location>
        <begin position="41"/>
        <end position="59"/>
    </location>
</feature>
<feature type="transmembrane region" description="Helical" evidence="1">
    <location>
        <begin position="12"/>
        <end position="29"/>
    </location>
</feature>
<protein>
    <submittedName>
        <fullName evidence="2">Uncharacterized protein</fullName>
    </submittedName>
</protein>
<keyword evidence="1" id="KW-0812">Transmembrane</keyword>
<dbReference type="Proteomes" id="UP000023152">
    <property type="component" value="Unassembled WGS sequence"/>
</dbReference>
<keyword evidence="3" id="KW-1185">Reference proteome</keyword>
<sequence length="138" mass="16371">MDDVHKTKQVIMNCHVFAITLGLAHNTFIQCTPIHQYTWKHFQNAIVITFCVDWWKILLQFKLFFQYKKTIAVVIKVKKIFIIFIFLFKQFELICCLLFLFLQQLEYVKSTSSEDGGTADEEWCYLGENITKKKSICK</sequence>